<dbReference type="Pfam" id="PF03224">
    <property type="entry name" value="V-ATPase_H_N"/>
    <property type="match status" value="1"/>
</dbReference>
<evidence type="ECO:0000313" key="1">
    <source>
        <dbReference type="EMBL" id="MCH91474.1"/>
    </source>
</evidence>
<organism evidence="1 2">
    <name type="scientific">Trifolium medium</name>
    <dbReference type="NCBI Taxonomy" id="97028"/>
    <lineage>
        <taxon>Eukaryota</taxon>
        <taxon>Viridiplantae</taxon>
        <taxon>Streptophyta</taxon>
        <taxon>Embryophyta</taxon>
        <taxon>Tracheophyta</taxon>
        <taxon>Spermatophyta</taxon>
        <taxon>Magnoliopsida</taxon>
        <taxon>eudicotyledons</taxon>
        <taxon>Gunneridae</taxon>
        <taxon>Pentapetalae</taxon>
        <taxon>rosids</taxon>
        <taxon>fabids</taxon>
        <taxon>Fabales</taxon>
        <taxon>Fabaceae</taxon>
        <taxon>Papilionoideae</taxon>
        <taxon>50 kb inversion clade</taxon>
        <taxon>NPAAA clade</taxon>
        <taxon>Hologalegina</taxon>
        <taxon>IRL clade</taxon>
        <taxon>Trifolieae</taxon>
        <taxon>Trifolium</taxon>
    </lineage>
</organism>
<feature type="non-terminal residue" evidence="1">
    <location>
        <position position="1"/>
    </location>
</feature>
<dbReference type="AlphaFoldDB" id="A0A392MYY9"/>
<dbReference type="EMBL" id="LXQA010020497">
    <property type="protein sequence ID" value="MCH91474.1"/>
    <property type="molecule type" value="Genomic_DNA"/>
</dbReference>
<accession>A0A392MYY9</accession>
<dbReference type="GO" id="GO:0000221">
    <property type="term" value="C:vacuolar proton-transporting V-type ATPase, V1 domain"/>
    <property type="evidence" value="ECO:0007669"/>
    <property type="project" value="InterPro"/>
</dbReference>
<keyword evidence="2" id="KW-1185">Reference proteome</keyword>
<name>A0A392MYY9_9FABA</name>
<protein>
    <submittedName>
        <fullName evidence="1">V-type proton ATPase subunit H-like</fullName>
    </submittedName>
</protein>
<sequence>ARPSLVVIHDMNPHWEKCPYFVYKMLFDLKKPSHPTRGVPTAINCLSTLLKEPVVRSSFVQADGVKLLVPLICPASTQQSIQGPA</sequence>
<dbReference type="GO" id="GO:0046961">
    <property type="term" value="F:proton-transporting ATPase activity, rotational mechanism"/>
    <property type="evidence" value="ECO:0007669"/>
    <property type="project" value="InterPro"/>
</dbReference>
<evidence type="ECO:0000313" key="2">
    <source>
        <dbReference type="Proteomes" id="UP000265520"/>
    </source>
</evidence>
<dbReference type="PANTHER" id="PTHR10698:SF0">
    <property type="entry name" value="V-TYPE PROTON ATPASE SUBUNIT H"/>
    <property type="match status" value="1"/>
</dbReference>
<dbReference type="InterPro" id="IPR004908">
    <property type="entry name" value="ATPase_V1-cplx_hsu"/>
</dbReference>
<dbReference type="Proteomes" id="UP000265520">
    <property type="component" value="Unassembled WGS sequence"/>
</dbReference>
<dbReference type="PANTHER" id="PTHR10698">
    <property type="entry name" value="V-TYPE PROTON ATPASE SUBUNIT H"/>
    <property type="match status" value="1"/>
</dbReference>
<comment type="caution">
    <text evidence="1">The sequence shown here is derived from an EMBL/GenBank/DDBJ whole genome shotgun (WGS) entry which is preliminary data.</text>
</comment>
<proteinExistence type="predicted"/>
<reference evidence="1 2" key="1">
    <citation type="journal article" date="2018" name="Front. Plant Sci.">
        <title>Red Clover (Trifolium pratense) and Zigzag Clover (T. medium) - A Picture of Genomic Similarities and Differences.</title>
        <authorList>
            <person name="Dluhosova J."/>
            <person name="Istvanek J."/>
            <person name="Nedelnik J."/>
            <person name="Repkova J."/>
        </authorList>
    </citation>
    <scope>NUCLEOTIDE SEQUENCE [LARGE SCALE GENOMIC DNA]</scope>
    <source>
        <strain evidence="2">cv. 10/8</strain>
        <tissue evidence="1">Leaf</tissue>
    </source>
</reference>